<dbReference type="EMBL" id="SFCI01002967">
    <property type="protein sequence ID" value="TFY73347.1"/>
    <property type="molecule type" value="Genomic_DNA"/>
</dbReference>
<keyword evidence="7" id="KW-0472">Membrane</keyword>
<evidence type="ECO:0000313" key="14">
    <source>
        <dbReference type="EMBL" id="TFY73347.1"/>
    </source>
</evidence>
<dbReference type="PANTHER" id="PTHR47966">
    <property type="entry name" value="BETA-SITE APP-CLEAVING ENZYME, ISOFORM A-RELATED"/>
    <property type="match status" value="1"/>
</dbReference>
<dbReference type="PROSITE" id="PS00141">
    <property type="entry name" value="ASP_PROTEASE"/>
    <property type="match status" value="1"/>
</dbReference>
<dbReference type="GO" id="GO:0004190">
    <property type="term" value="F:aspartic-type endopeptidase activity"/>
    <property type="evidence" value="ECO:0007669"/>
    <property type="project" value="UniProtKB-KW"/>
</dbReference>
<feature type="disulfide bond" evidence="11">
    <location>
        <begin position="91"/>
        <end position="99"/>
    </location>
</feature>
<dbReference type="STRING" id="135208.A0A4Y9ZH53"/>
<dbReference type="InterPro" id="IPR033121">
    <property type="entry name" value="PEPTIDASE_A1"/>
</dbReference>
<dbReference type="PRINTS" id="PR00792">
    <property type="entry name" value="PEPSIN"/>
</dbReference>
<protein>
    <recommendedName>
        <fullName evidence="13">Peptidase A1 domain-containing protein</fullName>
    </recommendedName>
</protein>
<evidence type="ECO:0000256" key="4">
    <source>
        <dbReference type="ARBA" id="ARBA00022670"/>
    </source>
</evidence>
<dbReference type="InterPro" id="IPR021109">
    <property type="entry name" value="Peptidase_aspartic_dom_sf"/>
</dbReference>
<evidence type="ECO:0000256" key="9">
    <source>
        <dbReference type="ARBA" id="ARBA00023288"/>
    </source>
</evidence>
<comment type="subcellular location">
    <subcellularLocation>
        <location evidence="1">Cell membrane</location>
    </subcellularLocation>
</comment>
<dbReference type="Gene3D" id="2.40.70.10">
    <property type="entry name" value="Acid Proteases"/>
    <property type="match status" value="2"/>
</dbReference>
<reference evidence="14 15" key="1">
    <citation type="submission" date="2019-02" db="EMBL/GenBank/DDBJ databases">
        <title>Genome sequencing of the rare red list fungi Hericium alpestre (H. flagellum).</title>
        <authorList>
            <person name="Buettner E."/>
            <person name="Kellner H."/>
        </authorList>
    </citation>
    <scope>NUCLEOTIDE SEQUENCE [LARGE SCALE GENOMIC DNA]</scope>
    <source>
        <strain evidence="14 15">DSM 108284</strain>
    </source>
</reference>
<dbReference type="FunFam" id="2.40.70.10:FF:000060">
    <property type="entry name" value="Aspartic-type endopeptidase ctsD"/>
    <property type="match status" value="1"/>
</dbReference>
<dbReference type="AlphaFoldDB" id="A0A4Y9ZH53"/>
<gene>
    <name evidence="14" type="ORF">EWM64_g10665</name>
</gene>
<dbReference type="PROSITE" id="PS51767">
    <property type="entry name" value="PEPTIDASE_A1"/>
    <property type="match status" value="1"/>
</dbReference>
<evidence type="ECO:0000256" key="11">
    <source>
        <dbReference type="PIRSR" id="PIRSR601461-2"/>
    </source>
</evidence>
<evidence type="ECO:0000313" key="15">
    <source>
        <dbReference type="Proteomes" id="UP000298061"/>
    </source>
</evidence>
<evidence type="ECO:0000256" key="1">
    <source>
        <dbReference type="ARBA" id="ARBA00004236"/>
    </source>
</evidence>
<evidence type="ECO:0000256" key="10">
    <source>
        <dbReference type="PIRSR" id="PIRSR601461-1"/>
    </source>
</evidence>
<name>A0A4Y9ZH53_9AGAM</name>
<dbReference type="OrthoDB" id="2747330at2759"/>
<feature type="active site" evidence="10">
    <location>
        <position position="78"/>
    </location>
</feature>
<evidence type="ECO:0000256" key="5">
    <source>
        <dbReference type="ARBA" id="ARBA00022750"/>
    </source>
</evidence>
<evidence type="ECO:0000256" key="12">
    <source>
        <dbReference type="RuleBase" id="RU000454"/>
    </source>
</evidence>
<evidence type="ECO:0000256" key="6">
    <source>
        <dbReference type="ARBA" id="ARBA00022801"/>
    </source>
</evidence>
<evidence type="ECO:0000256" key="3">
    <source>
        <dbReference type="ARBA" id="ARBA00022475"/>
    </source>
</evidence>
<sequence>AAGGAAAVAAGAAAGANSTGSAGFSPVAEKAAQDNTLTPASNPTADNSLGLDIEASDVGYMATVQMGTPPRDFKLLMDSGSADLWVGAEGCQSQTGGGCGNHVFLGPQSSSSFVASKTPFQVSYGTGDVSGAIIKDNINVAGLALDAHTYGVAQTESVDFSSNTVPFDGLMGLAQSQKVATPVEAMASAGLIKQAITSFKLARVADQNNDGEVTFGGLDTTKFNQASLVTLKNVNQQGFWEADVDTASVNGKDLGLQGRTAILDTGTTLMLIPQQDAETIHAAIQGAKSDGQGGFTVPCTTTDQVALTFGGKAFNIDPRDVAFSPVDPNNLQGDCVSGISAGNVGGANEWLVGDTFLKNAYFSTNVDQNQIQLATLA</sequence>
<keyword evidence="4 12" id="KW-0645">Protease</keyword>
<evidence type="ECO:0000256" key="8">
    <source>
        <dbReference type="ARBA" id="ARBA00023180"/>
    </source>
</evidence>
<feature type="active site" evidence="10">
    <location>
        <position position="264"/>
    </location>
</feature>
<dbReference type="Pfam" id="PF00026">
    <property type="entry name" value="Asp"/>
    <property type="match status" value="1"/>
</dbReference>
<feature type="domain" description="Peptidase A1" evidence="13">
    <location>
        <begin position="60"/>
        <end position="374"/>
    </location>
</feature>
<keyword evidence="9" id="KW-0449">Lipoprotein</keyword>
<proteinExistence type="inferred from homology"/>
<dbReference type="SUPFAM" id="SSF50630">
    <property type="entry name" value="Acid proteases"/>
    <property type="match status" value="1"/>
</dbReference>
<dbReference type="InterPro" id="IPR001969">
    <property type="entry name" value="Aspartic_peptidase_AS"/>
</dbReference>
<evidence type="ECO:0000256" key="7">
    <source>
        <dbReference type="ARBA" id="ARBA00023136"/>
    </source>
</evidence>
<dbReference type="CDD" id="cd05471">
    <property type="entry name" value="pepsin_like"/>
    <property type="match status" value="1"/>
</dbReference>
<feature type="non-terminal residue" evidence="14">
    <location>
        <position position="1"/>
    </location>
</feature>
<accession>A0A4Y9ZH53</accession>
<dbReference type="InterPro" id="IPR034164">
    <property type="entry name" value="Pepsin-like_dom"/>
</dbReference>
<comment type="similarity">
    <text evidence="2 12">Belongs to the peptidase A1 family.</text>
</comment>
<dbReference type="InterPro" id="IPR001461">
    <property type="entry name" value="Aspartic_peptidase_A1"/>
</dbReference>
<keyword evidence="15" id="KW-1185">Reference proteome</keyword>
<organism evidence="14 15">
    <name type="scientific">Hericium alpestre</name>
    <dbReference type="NCBI Taxonomy" id="135208"/>
    <lineage>
        <taxon>Eukaryota</taxon>
        <taxon>Fungi</taxon>
        <taxon>Dikarya</taxon>
        <taxon>Basidiomycota</taxon>
        <taxon>Agaricomycotina</taxon>
        <taxon>Agaricomycetes</taxon>
        <taxon>Russulales</taxon>
        <taxon>Hericiaceae</taxon>
        <taxon>Hericium</taxon>
    </lineage>
</organism>
<dbReference type="GO" id="GO:0006508">
    <property type="term" value="P:proteolysis"/>
    <property type="evidence" value="ECO:0007669"/>
    <property type="project" value="UniProtKB-KW"/>
</dbReference>
<dbReference type="GO" id="GO:0005886">
    <property type="term" value="C:plasma membrane"/>
    <property type="evidence" value="ECO:0007669"/>
    <property type="project" value="UniProtKB-SubCell"/>
</dbReference>
<keyword evidence="5 12" id="KW-0064">Aspartyl protease</keyword>
<keyword evidence="3" id="KW-1003">Cell membrane</keyword>
<keyword evidence="11" id="KW-1015">Disulfide bond</keyword>
<evidence type="ECO:0000256" key="2">
    <source>
        <dbReference type="ARBA" id="ARBA00007447"/>
    </source>
</evidence>
<keyword evidence="8" id="KW-0325">Glycoprotein</keyword>
<dbReference type="Proteomes" id="UP000298061">
    <property type="component" value="Unassembled WGS sequence"/>
</dbReference>
<dbReference type="PANTHER" id="PTHR47966:SF75">
    <property type="entry name" value="ENDOPEPTIDASE (CTSD), PUTATIVE (AFU_ORTHOLOGUE AFUA_4G07040)-RELATED"/>
    <property type="match status" value="1"/>
</dbReference>
<evidence type="ECO:0000259" key="13">
    <source>
        <dbReference type="PROSITE" id="PS51767"/>
    </source>
</evidence>
<keyword evidence="6 12" id="KW-0378">Hydrolase</keyword>
<comment type="caution">
    <text evidence="14">The sequence shown here is derived from an EMBL/GenBank/DDBJ whole genome shotgun (WGS) entry which is preliminary data.</text>
</comment>